<dbReference type="PANTHER" id="PTHR46118">
    <property type="entry name" value="PROTEIN ABHD11"/>
    <property type="match status" value="1"/>
</dbReference>
<proteinExistence type="inferred from homology"/>
<gene>
    <name evidence="4" type="ORF">E4U42_001751</name>
</gene>
<dbReference type="Proteomes" id="UP000811619">
    <property type="component" value="Unassembled WGS sequence"/>
</dbReference>
<dbReference type="OrthoDB" id="8119704at2759"/>
<organism evidence="4 5">
    <name type="scientific">Claviceps africana</name>
    <dbReference type="NCBI Taxonomy" id="83212"/>
    <lineage>
        <taxon>Eukaryota</taxon>
        <taxon>Fungi</taxon>
        <taxon>Dikarya</taxon>
        <taxon>Ascomycota</taxon>
        <taxon>Pezizomycotina</taxon>
        <taxon>Sordariomycetes</taxon>
        <taxon>Hypocreomycetidae</taxon>
        <taxon>Hypocreales</taxon>
        <taxon>Clavicipitaceae</taxon>
        <taxon>Claviceps</taxon>
    </lineage>
</organism>
<comment type="similarity">
    <text evidence="1">Belongs to the AB hydrolase superfamily.</text>
</comment>
<sequence>MVFKVLNLFGDAKDLRNHGESPHDLRHDYHAMAEDVSAFIQDRKLNSVTLIGHSMGAKTAMTLALRSPELVTNVVAVDNAPVDVALNGDFTKYIKAMKKIEDAKVTRQSEADEILQKFEEV</sequence>
<name>A0A8K0NHW8_9HYPO</name>
<accession>A0A8K0NHW8</accession>
<comment type="caution">
    <text evidence="4">The sequence shown here is derived from an EMBL/GenBank/DDBJ whole genome shotgun (WGS) entry which is preliminary data.</text>
</comment>
<evidence type="ECO:0000313" key="4">
    <source>
        <dbReference type="EMBL" id="KAG5927813.1"/>
    </source>
</evidence>
<reference evidence="4" key="1">
    <citation type="journal article" date="2020" name="bioRxiv">
        <title>Whole genome comparisons of ergot fungi reveals the divergence and evolution of species within the genus Claviceps are the result of varying mechanisms driving genome evolution and host range expansion.</title>
        <authorList>
            <person name="Wyka S.A."/>
            <person name="Mondo S.J."/>
            <person name="Liu M."/>
            <person name="Dettman J."/>
            <person name="Nalam V."/>
            <person name="Broders K.D."/>
        </authorList>
    </citation>
    <scope>NUCLEOTIDE SEQUENCE</scope>
    <source>
        <strain evidence="4">CCC 489</strain>
    </source>
</reference>
<keyword evidence="2" id="KW-0378">Hydrolase</keyword>
<dbReference type="InterPro" id="IPR029058">
    <property type="entry name" value="AB_hydrolase_fold"/>
</dbReference>
<evidence type="ECO:0000256" key="2">
    <source>
        <dbReference type="ARBA" id="ARBA00022801"/>
    </source>
</evidence>
<dbReference type="Gene3D" id="3.40.50.1820">
    <property type="entry name" value="alpha/beta hydrolase"/>
    <property type="match status" value="1"/>
</dbReference>
<dbReference type="PANTHER" id="PTHR46118:SF4">
    <property type="entry name" value="PROTEIN ABHD11"/>
    <property type="match status" value="1"/>
</dbReference>
<dbReference type="AlphaFoldDB" id="A0A8K0NHW8"/>
<keyword evidence="5" id="KW-1185">Reference proteome</keyword>
<dbReference type="Pfam" id="PF00561">
    <property type="entry name" value="Abhydrolase_1"/>
    <property type="match status" value="1"/>
</dbReference>
<evidence type="ECO:0000313" key="5">
    <source>
        <dbReference type="Proteomes" id="UP000811619"/>
    </source>
</evidence>
<evidence type="ECO:0000256" key="1">
    <source>
        <dbReference type="ARBA" id="ARBA00008645"/>
    </source>
</evidence>
<evidence type="ECO:0000259" key="3">
    <source>
        <dbReference type="Pfam" id="PF00561"/>
    </source>
</evidence>
<feature type="domain" description="AB hydrolase-1" evidence="3">
    <location>
        <begin position="14"/>
        <end position="97"/>
    </location>
</feature>
<protein>
    <recommendedName>
        <fullName evidence="3">AB hydrolase-1 domain-containing protein</fullName>
    </recommendedName>
</protein>
<dbReference type="GO" id="GO:0052689">
    <property type="term" value="F:carboxylic ester hydrolase activity"/>
    <property type="evidence" value="ECO:0007669"/>
    <property type="project" value="TreeGrafter"/>
</dbReference>
<dbReference type="EMBL" id="SRPY01000155">
    <property type="protein sequence ID" value="KAG5927813.1"/>
    <property type="molecule type" value="Genomic_DNA"/>
</dbReference>
<dbReference type="GO" id="GO:0005739">
    <property type="term" value="C:mitochondrion"/>
    <property type="evidence" value="ECO:0007669"/>
    <property type="project" value="TreeGrafter"/>
</dbReference>
<dbReference type="InterPro" id="IPR000073">
    <property type="entry name" value="AB_hydrolase_1"/>
</dbReference>
<dbReference type="SUPFAM" id="SSF53474">
    <property type="entry name" value="alpha/beta-Hydrolases"/>
    <property type="match status" value="1"/>
</dbReference>